<protein>
    <submittedName>
        <fullName evidence="3">DUF1080 domain-containing protein</fullName>
    </submittedName>
</protein>
<evidence type="ECO:0000256" key="1">
    <source>
        <dbReference type="SAM" id="SignalP"/>
    </source>
</evidence>
<feature type="chain" id="PRO_5028347526" evidence="1">
    <location>
        <begin position="23"/>
        <end position="322"/>
    </location>
</feature>
<dbReference type="Pfam" id="PF06439">
    <property type="entry name" value="3keto-disac_hyd"/>
    <property type="match status" value="1"/>
</dbReference>
<dbReference type="InterPro" id="IPR010496">
    <property type="entry name" value="AL/BT2_dom"/>
</dbReference>
<accession>A0A7C4QS98</accession>
<sequence length="322" mass="35003">MLYLRETMVVVAAMALAAGAAAQESKVKTAFLNPADAGPDFVVQGEYVGEVGEAKYGAQVVARGDGKFEAWLLRGGLPGAGWDGKTRLRMSGATQDAVTKLQGEGLSATIAREEMTVQVNGEKGVLQKIERQSPTVGMKPPAGAIVLFDGTNVDAWEPGKLEADMLMGVGTRTRQKFDSFTLHLEFRTPFMPYATGQARGNSGMYLQDQYECQILDSFGLEGLDNECGGIYSNSRPLVNMCLPPLTWQTYDVEFQGAKFDANGELIEPARCTIKHNGVVIHDNLPLKTTPGGGQRDQKPGALYLQDHGDPVRFRNIWIVEKK</sequence>
<comment type="caution">
    <text evidence="3">The sequence shown here is derived from an EMBL/GenBank/DDBJ whole genome shotgun (WGS) entry which is preliminary data.</text>
</comment>
<feature type="domain" description="3-keto-alpha-glucoside-1,2-lyase/3-keto-2-hydroxy-glucal hydratase" evidence="2">
    <location>
        <begin position="143"/>
        <end position="318"/>
    </location>
</feature>
<evidence type="ECO:0000313" key="3">
    <source>
        <dbReference type="EMBL" id="HGT40985.1"/>
    </source>
</evidence>
<dbReference type="Gene3D" id="2.60.120.560">
    <property type="entry name" value="Exo-inulinase, domain 1"/>
    <property type="match status" value="1"/>
</dbReference>
<dbReference type="PANTHER" id="PTHR33546">
    <property type="entry name" value="LARGE, MULTIFUNCTIONAL SECRETED PROTEIN-RELATED"/>
    <property type="match status" value="1"/>
</dbReference>
<evidence type="ECO:0000259" key="2">
    <source>
        <dbReference type="Pfam" id="PF06439"/>
    </source>
</evidence>
<dbReference type="PANTHER" id="PTHR33546:SF1">
    <property type="entry name" value="LARGE, MULTIFUNCTIONAL SECRETED PROTEIN"/>
    <property type="match status" value="1"/>
</dbReference>
<keyword evidence="1" id="KW-0732">Signal</keyword>
<organism evidence="3">
    <name type="scientific">Schlesneria paludicola</name>
    <dbReference type="NCBI Taxonomy" id="360056"/>
    <lineage>
        <taxon>Bacteria</taxon>
        <taxon>Pseudomonadati</taxon>
        <taxon>Planctomycetota</taxon>
        <taxon>Planctomycetia</taxon>
        <taxon>Planctomycetales</taxon>
        <taxon>Planctomycetaceae</taxon>
        <taxon>Schlesneria</taxon>
    </lineage>
</organism>
<dbReference type="EMBL" id="DSVQ01000019">
    <property type="protein sequence ID" value="HGT40985.1"/>
    <property type="molecule type" value="Genomic_DNA"/>
</dbReference>
<feature type="signal peptide" evidence="1">
    <location>
        <begin position="1"/>
        <end position="22"/>
    </location>
</feature>
<name>A0A7C4QS98_9PLAN</name>
<reference evidence="3" key="1">
    <citation type="journal article" date="2020" name="mSystems">
        <title>Genome- and Community-Level Interaction Insights into Carbon Utilization and Element Cycling Functions of Hydrothermarchaeota in Hydrothermal Sediment.</title>
        <authorList>
            <person name="Zhou Z."/>
            <person name="Liu Y."/>
            <person name="Xu W."/>
            <person name="Pan J."/>
            <person name="Luo Z.H."/>
            <person name="Li M."/>
        </authorList>
    </citation>
    <scope>NUCLEOTIDE SEQUENCE [LARGE SCALE GENOMIC DNA]</scope>
    <source>
        <strain evidence="3">SpSt-508</strain>
    </source>
</reference>
<gene>
    <name evidence="3" type="ORF">ENS64_17205</name>
</gene>
<proteinExistence type="predicted"/>
<dbReference type="GO" id="GO:0016787">
    <property type="term" value="F:hydrolase activity"/>
    <property type="evidence" value="ECO:0007669"/>
    <property type="project" value="InterPro"/>
</dbReference>
<dbReference type="AlphaFoldDB" id="A0A7C4QS98"/>